<evidence type="ECO:0000256" key="4">
    <source>
        <dbReference type="ARBA" id="ARBA00023002"/>
    </source>
</evidence>
<dbReference type="PRINTS" id="PR00090">
    <property type="entry name" value="RNGDIOXGNASE"/>
</dbReference>
<evidence type="ECO:0000256" key="2">
    <source>
        <dbReference type="ARBA" id="ARBA00022714"/>
    </source>
</evidence>
<keyword evidence="4" id="KW-0560">Oxidoreductase</keyword>
<dbReference type="SUPFAM" id="SSF55961">
    <property type="entry name" value="Bet v1-like"/>
    <property type="match status" value="1"/>
</dbReference>
<dbReference type="InterPro" id="IPR001663">
    <property type="entry name" value="Rng_hydr_dOase-A"/>
</dbReference>
<dbReference type="GO" id="GO:0016491">
    <property type="term" value="F:oxidoreductase activity"/>
    <property type="evidence" value="ECO:0007669"/>
    <property type="project" value="UniProtKB-KW"/>
</dbReference>
<comment type="cofactor">
    <cofactor evidence="1">
        <name>Fe cation</name>
        <dbReference type="ChEBI" id="CHEBI:24875"/>
    </cofactor>
</comment>
<dbReference type="PROSITE" id="PS51296">
    <property type="entry name" value="RIESKE"/>
    <property type="match status" value="1"/>
</dbReference>
<keyword evidence="6" id="KW-0411">Iron-sulfur</keyword>
<dbReference type="GO" id="GO:0051537">
    <property type="term" value="F:2 iron, 2 sulfur cluster binding"/>
    <property type="evidence" value="ECO:0007669"/>
    <property type="project" value="UniProtKB-KW"/>
</dbReference>
<evidence type="ECO:0000256" key="3">
    <source>
        <dbReference type="ARBA" id="ARBA00022723"/>
    </source>
</evidence>
<name>A0A160TWB3_9ZZZZ</name>
<dbReference type="Gene3D" id="3.90.380.10">
    <property type="entry name" value="Naphthalene 1,2-dioxygenase Alpha Subunit, Chain A, domain 1"/>
    <property type="match status" value="2"/>
</dbReference>
<evidence type="ECO:0000256" key="5">
    <source>
        <dbReference type="ARBA" id="ARBA00023004"/>
    </source>
</evidence>
<dbReference type="PANTHER" id="PTHR43756:SF5">
    <property type="entry name" value="CHOLINE MONOOXYGENASE, CHLOROPLASTIC"/>
    <property type="match status" value="1"/>
</dbReference>
<dbReference type="AlphaFoldDB" id="A0A160TWB3"/>
<dbReference type="Pfam" id="PF00355">
    <property type="entry name" value="Rieske"/>
    <property type="match status" value="1"/>
</dbReference>
<dbReference type="SUPFAM" id="SSF50022">
    <property type="entry name" value="ISP domain"/>
    <property type="match status" value="1"/>
</dbReference>
<dbReference type="EMBL" id="CZRL01000120">
    <property type="protein sequence ID" value="CUS55108.1"/>
    <property type="molecule type" value="Genomic_DNA"/>
</dbReference>
<sequence length="376" mass="42187">MSTVTNDPFFEAFDEVDSVRHGLPGRAYTSGEFFELEANQLFAASWSFVGFAHQLANVGDVQPLTVAGKPVFLVRSEADKIRAFHNVCRHRNLKLIGQAGHCDALITCPYHRWSYDFGGQLRLAPYFGGGKSGLPDGFDLASHGLYEISCRTFNDWVFVNLDGQAESFDVFVEPLKRQLVGFDPEEFEPVATLEFGEVSTNWKLLMENFIEPYHVQYVHKTTTSQPLEDHYVVADEHCLGSAIDLTAEQQTDATAGTLGVSSRYLTLFPNFVLGLYYPDQIGVHLNRPVSANTTQQSRVIYLHRDSDQSSSAVDQMRQLWDSVHREDHEMCERLQAGRYSSVAEGGGVLSPHWEASVRRFQELVADAVRPGLESRI</sequence>
<organism evidence="8">
    <name type="scientific">hydrothermal vent metagenome</name>
    <dbReference type="NCBI Taxonomy" id="652676"/>
    <lineage>
        <taxon>unclassified sequences</taxon>
        <taxon>metagenomes</taxon>
        <taxon>ecological metagenomes</taxon>
    </lineage>
</organism>
<proteinExistence type="predicted"/>
<keyword evidence="2" id="KW-0001">2Fe-2S</keyword>
<dbReference type="Pfam" id="PF00848">
    <property type="entry name" value="Ring_hydroxyl_A"/>
    <property type="match status" value="1"/>
</dbReference>
<keyword evidence="3" id="KW-0479">Metal-binding</keyword>
<dbReference type="InterPro" id="IPR015879">
    <property type="entry name" value="Ring_hydroxy_dOase_asu_C_dom"/>
</dbReference>
<dbReference type="Gene3D" id="2.102.10.10">
    <property type="entry name" value="Rieske [2Fe-2S] iron-sulphur domain"/>
    <property type="match status" value="1"/>
</dbReference>
<dbReference type="PANTHER" id="PTHR43756">
    <property type="entry name" value="CHOLINE MONOOXYGENASE, CHLOROPLASTIC"/>
    <property type="match status" value="1"/>
</dbReference>
<dbReference type="CDD" id="cd03469">
    <property type="entry name" value="Rieske_RO_Alpha_N"/>
    <property type="match status" value="1"/>
</dbReference>
<evidence type="ECO:0000256" key="6">
    <source>
        <dbReference type="ARBA" id="ARBA00023014"/>
    </source>
</evidence>
<feature type="domain" description="Rieske" evidence="7">
    <location>
        <begin position="46"/>
        <end position="159"/>
    </location>
</feature>
<protein>
    <submittedName>
        <fullName evidence="8">Rieske 2Fe-2S family protein</fullName>
    </submittedName>
</protein>
<dbReference type="InterPro" id="IPR036922">
    <property type="entry name" value="Rieske_2Fe-2S_sf"/>
</dbReference>
<dbReference type="CDD" id="cd00680">
    <property type="entry name" value="RHO_alpha_C"/>
    <property type="match status" value="1"/>
</dbReference>
<keyword evidence="5" id="KW-0408">Iron</keyword>
<evidence type="ECO:0000256" key="1">
    <source>
        <dbReference type="ARBA" id="ARBA00001962"/>
    </source>
</evidence>
<evidence type="ECO:0000259" key="7">
    <source>
        <dbReference type="PROSITE" id="PS51296"/>
    </source>
</evidence>
<dbReference type="InterPro" id="IPR017941">
    <property type="entry name" value="Rieske_2Fe-2S"/>
</dbReference>
<evidence type="ECO:0000313" key="8">
    <source>
        <dbReference type="EMBL" id="CUS55108.1"/>
    </source>
</evidence>
<dbReference type="GO" id="GO:0005506">
    <property type="term" value="F:iron ion binding"/>
    <property type="evidence" value="ECO:0007669"/>
    <property type="project" value="InterPro"/>
</dbReference>
<accession>A0A160TWB3</accession>
<reference evidence="8" key="1">
    <citation type="submission" date="2015-10" db="EMBL/GenBank/DDBJ databases">
        <authorList>
            <person name="Gilbert D.G."/>
        </authorList>
    </citation>
    <scope>NUCLEOTIDE SEQUENCE</scope>
</reference>
<gene>
    <name evidence="8" type="ORF">MGWOODY_XGa2176</name>
</gene>